<evidence type="ECO:0000313" key="4">
    <source>
        <dbReference type="Proteomes" id="UP000249393"/>
    </source>
</evidence>
<dbReference type="InterPro" id="IPR050659">
    <property type="entry name" value="Peptidase_M24B"/>
</dbReference>
<dbReference type="InterPro" id="IPR036005">
    <property type="entry name" value="Creatinase/aminopeptidase-like"/>
</dbReference>
<evidence type="ECO:0000259" key="2">
    <source>
        <dbReference type="Pfam" id="PF01321"/>
    </source>
</evidence>
<comment type="caution">
    <text evidence="3">The sequence shown here is derived from an EMBL/GenBank/DDBJ whole genome shotgun (WGS) entry which is preliminary data.</text>
</comment>
<dbReference type="SUPFAM" id="SSF55920">
    <property type="entry name" value="Creatinase/aminopeptidase"/>
    <property type="match status" value="1"/>
</dbReference>
<sequence length="417" mass="44695">MGALDKLGRRGFLAGVAASAVATGGRAWARDEGVKKLTDGIALIGPAERQARLVRAQALMAQLGLSAVITEAGSSMDYFTGAQWSRSERPTLAIIPREGQVGMVMPKFEEGSIRQSLSVPAEVRTWEEDESPYAIAAGLLADRKLASGKVGVEETIRDFIVQGLAGALPNAKIVPGAAVFRGCRMIKTPAEIALMQVASDITVAALRHAHANVRAGMVPRDIAALMAERTTALGGRVSFNLILIGEASAYPHGSRQPQVLSEGQVVLMDCGCNVGGYESDISRTFVFGEPTVRQRKVWTDVQRGQQIAFEAAKIGVEAGSVDRAVRAYYESLGWGPRYKLPGLSHRTGHGIGMDGHEPVNFVMSETTRLAPGMCFSDEPGIYIPGEFGVRLEDCIHLTEQGPRWFSQPPPSLEKPMG</sequence>
<dbReference type="Proteomes" id="UP000249393">
    <property type="component" value="Unassembled WGS sequence"/>
</dbReference>
<dbReference type="InterPro" id="IPR029149">
    <property type="entry name" value="Creatin/AminoP/Spt16_N"/>
</dbReference>
<dbReference type="RefSeq" id="WP_304279285.1">
    <property type="nucleotide sequence ID" value="NZ_QFQZ01000046.1"/>
</dbReference>
<dbReference type="Pfam" id="PF00557">
    <property type="entry name" value="Peptidase_M24"/>
    <property type="match status" value="1"/>
</dbReference>
<dbReference type="Pfam" id="PF01321">
    <property type="entry name" value="Creatinase_N"/>
    <property type="match status" value="1"/>
</dbReference>
<protein>
    <submittedName>
        <fullName evidence="3">Peptidase</fullName>
    </submittedName>
</protein>
<dbReference type="PANTHER" id="PTHR46112">
    <property type="entry name" value="AMINOPEPTIDASE"/>
    <property type="match status" value="1"/>
</dbReference>
<accession>A0A2W5V1K2</accession>
<dbReference type="InterPro" id="IPR000994">
    <property type="entry name" value="Pept_M24"/>
</dbReference>
<proteinExistence type="predicted"/>
<dbReference type="InterPro" id="IPR006311">
    <property type="entry name" value="TAT_signal"/>
</dbReference>
<dbReference type="EMBL" id="QFQZ01000046">
    <property type="protein sequence ID" value="PZR33172.1"/>
    <property type="molecule type" value="Genomic_DNA"/>
</dbReference>
<feature type="domain" description="Creatinase N-terminal" evidence="2">
    <location>
        <begin position="52"/>
        <end position="186"/>
    </location>
</feature>
<organism evidence="3 4">
    <name type="scientific">Caulobacter segnis</name>
    <dbReference type="NCBI Taxonomy" id="88688"/>
    <lineage>
        <taxon>Bacteria</taxon>
        <taxon>Pseudomonadati</taxon>
        <taxon>Pseudomonadota</taxon>
        <taxon>Alphaproteobacteria</taxon>
        <taxon>Caulobacterales</taxon>
        <taxon>Caulobacteraceae</taxon>
        <taxon>Caulobacter</taxon>
    </lineage>
</organism>
<dbReference type="Gene3D" id="3.40.350.10">
    <property type="entry name" value="Creatinase/prolidase N-terminal domain"/>
    <property type="match status" value="1"/>
</dbReference>
<dbReference type="PANTHER" id="PTHR46112:SF3">
    <property type="entry name" value="AMINOPEPTIDASE YPDF"/>
    <property type="match status" value="1"/>
</dbReference>
<dbReference type="InterPro" id="IPR000587">
    <property type="entry name" value="Creatinase_N"/>
</dbReference>
<evidence type="ECO:0000259" key="1">
    <source>
        <dbReference type="Pfam" id="PF00557"/>
    </source>
</evidence>
<name>A0A2W5V1K2_9CAUL</name>
<dbReference type="AlphaFoldDB" id="A0A2W5V1K2"/>
<dbReference type="PROSITE" id="PS51318">
    <property type="entry name" value="TAT"/>
    <property type="match status" value="1"/>
</dbReference>
<feature type="domain" description="Peptidase M24" evidence="1">
    <location>
        <begin position="194"/>
        <end position="399"/>
    </location>
</feature>
<reference evidence="3 4" key="1">
    <citation type="submission" date="2017-08" db="EMBL/GenBank/DDBJ databases">
        <title>Infants hospitalized years apart are colonized by the same room-sourced microbial strains.</title>
        <authorList>
            <person name="Brooks B."/>
            <person name="Olm M.R."/>
            <person name="Firek B.A."/>
            <person name="Baker R."/>
            <person name="Thomas B.C."/>
            <person name="Morowitz M.J."/>
            <person name="Banfield J.F."/>
        </authorList>
    </citation>
    <scope>NUCLEOTIDE SEQUENCE [LARGE SCALE GENOMIC DNA]</scope>
    <source>
        <strain evidence="3">S2_003_000_R2_4</strain>
    </source>
</reference>
<dbReference type="SUPFAM" id="SSF53092">
    <property type="entry name" value="Creatinase/prolidase N-terminal domain"/>
    <property type="match status" value="1"/>
</dbReference>
<dbReference type="Gene3D" id="3.90.230.10">
    <property type="entry name" value="Creatinase/methionine aminopeptidase superfamily"/>
    <property type="match status" value="1"/>
</dbReference>
<gene>
    <name evidence="3" type="ORF">DI526_14370</name>
</gene>
<evidence type="ECO:0000313" key="3">
    <source>
        <dbReference type="EMBL" id="PZR33172.1"/>
    </source>
</evidence>